<dbReference type="GO" id="GO:0005509">
    <property type="term" value="F:calcium ion binding"/>
    <property type="evidence" value="ECO:0007669"/>
    <property type="project" value="InterPro"/>
</dbReference>
<evidence type="ECO:0000256" key="1">
    <source>
        <dbReference type="ARBA" id="ARBA00022837"/>
    </source>
</evidence>
<dbReference type="Proteomes" id="UP000197138">
    <property type="component" value="Unassembled WGS sequence"/>
</dbReference>
<reference evidence="3" key="2">
    <citation type="submission" date="2017-06" db="EMBL/GenBank/DDBJ databases">
        <title>The pomegranate genome and the genomics of punicalagin biosynthesis.</title>
        <authorList>
            <person name="Xu C."/>
        </authorList>
    </citation>
    <scope>NUCLEOTIDE SEQUENCE [LARGE SCALE GENOMIC DNA]</scope>
    <source>
        <tissue evidence="3">Fresh leaf</tissue>
    </source>
</reference>
<dbReference type="Proteomes" id="UP000233551">
    <property type="component" value="Unassembled WGS sequence"/>
</dbReference>
<evidence type="ECO:0000313" key="3">
    <source>
        <dbReference type="EMBL" id="OWM73847.1"/>
    </source>
</evidence>
<sequence length="199" mass="22318">MEDIRLATSKFFSQNPEEKASAFSEFSLMEHFSVGKVSRTVFDHYLLWKMPEPFDNLELFNQLDSDGDGLLSFDDFLVYSYLSKTRPTCAECKVLVKFVFYTCFQCFTDAKRCSYDLCAKCYLQKKNAAADHQQQQPHRPAGLAKNDVIGPTGFVDNYAIVELLRVPPKPLPVITTMAAAVVTGGVVSGLTSNTIHDFT</sequence>
<evidence type="ECO:0000313" key="6">
    <source>
        <dbReference type="Proteomes" id="UP000233551"/>
    </source>
</evidence>
<organism evidence="3 5">
    <name type="scientific">Punica granatum</name>
    <name type="common">Pomegranate</name>
    <dbReference type="NCBI Taxonomy" id="22663"/>
    <lineage>
        <taxon>Eukaryota</taxon>
        <taxon>Viridiplantae</taxon>
        <taxon>Streptophyta</taxon>
        <taxon>Embryophyta</taxon>
        <taxon>Tracheophyta</taxon>
        <taxon>Spermatophyta</taxon>
        <taxon>Magnoliopsida</taxon>
        <taxon>eudicotyledons</taxon>
        <taxon>Gunneridae</taxon>
        <taxon>Pentapetalae</taxon>
        <taxon>rosids</taxon>
        <taxon>malvids</taxon>
        <taxon>Myrtales</taxon>
        <taxon>Lythraceae</taxon>
        <taxon>Punica</taxon>
    </lineage>
</organism>
<dbReference type="AlphaFoldDB" id="A0A218WLW1"/>
<dbReference type="SUPFAM" id="SSF47473">
    <property type="entry name" value="EF-hand"/>
    <property type="match status" value="1"/>
</dbReference>
<dbReference type="PROSITE" id="PS50222">
    <property type="entry name" value="EF_HAND_2"/>
    <property type="match status" value="1"/>
</dbReference>
<evidence type="ECO:0000313" key="4">
    <source>
        <dbReference type="EMBL" id="PKI66826.1"/>
    </source>
</evidence>
<dbReference type="InterPro" id="IPR002048">
    <property type="entry name" value="EF_hand_dom"/>
</dbReference>
<dbReference type="GeneID" id="116187300"/>
<reference evidence="4 6" key="3">
    <citation type="submission" date="2017-11" db="EMBL/GenBank/DDBJ databases">
        <title>De-novo sequencing of pomegranate (Punica granatum L.) genome.</title>
        <authorList>
            <person name="Akparov Z."/>
            <person name="Amiraslanov A."/>
            <person name="Hajiyeva S."/>
            <person name="Abbasov M."/>
            <person name="Kaur K."/>
            <person name="Hamwieh A."/>
            <person name="Solovyev V."/>
            <person name="Salamov A."/>
            <person name="Braich B."/>
            <person name="Kosarev P."/>
            <person name="Mahmoud A."/>
            <person name="Hajiyev E."/>
            <person name="Babayeva S."/>
            <person name="Izzatullayeva V."/>
            <person name="Mammadov A."/>
            <person name="Mammadov A."/>
            <person name="Sharifova S."/>
            <person name="Ojaghi J."/>
            <person name="Eynullazada K."/>
            <person name="Bayramov B."/>
            <person name="Abdulazimova A."/>
            <person name="Shahmuradov I."/>
        </authorList>
    </citation>
    <scope>NUCLEOTIDE SEQUENCE [LARGE SCALE GENOMIC DNA]</scope>
    <source>
        <strain evidence="4">AG2017</strain>
        <strain evidence="6">cv. AG2017</strain>
        <tissue evidence="4">Leaf</tissue>
    </source>
</reference>
<proteinExistence type="predicted"/>
<accession>A0A218WLW1</accession>
<dbReference type="InterPro" id="IPR011992">
    <property type="entry name" value="EF-hand-dom_pair"/>
</dbReference>
<reference evidence="5" key="1">
    <citation type="journal article" date="2017" name="Plant J.">
        <title>The pomegranate (Punica granatum L.) genome and the genomics of punicalagin biosynthesis.</title>
        <authorList>
            <person name="Qin G."/>
            <person name="Xu C."/>
            <person name="Ming R."/>
            <person name="Tang H."/>
            <person name="Guyot R."/>
            <person name="Kramer E.M."/>
            <person name="Hu Y."/>
            <person name="Yi X."/>
            <person name="Qi Y."/>
            <person name="Xu X."/>
            <person name="Gao Z."/>
            <person name="Pan H."/>
            <person name="Jian J."/>
            <person name="Tian Y."/>
            <person name="Yue Z."/>
            <person name="Xu Y."/>
        </authorList>
    </citation>
    <scope>NUCLEOTIDE SEQUENCE [LARGE SCALE GENOMIC DNA]</scope>
    <source>
        <strain evidence="5">cv. Dabenzi</strain>
    </source>
</reference>
<dbReference type="STRING" id="22663.A0A218WLW1"/>
<keyword evidence="6" id="KW-1185">Reference proteome</keyword>
<dbReference type="InterPro" id="IPR018247">
    <property type="entry name" value="EF_Hand_1_Ca_BS"/>
</dbReference>
<dbReference type="PROSITE" id="PS00018">
    <property type="entry name" value="EF_HAND_1"/>
    <property type="match status" value="1"/>
</dbReference>
<keyword evidence="1" id="KW-0106">Calcium</keyword>
<dbReference type="EMBL" id="MTKT01003945">
    <property type="protein sequence ID" value="OWM73847.1"/>
    <property type="molecule type" value="Genomic_DNA"/>
</dbReference>
<gene>
    <name evidence="3" type="ORF">CDL15_Pgr018907</name>
    <name evidence="4" type="ORF">CRG98_012832</name>
</gene>
<name>A0A218WLW1_PUNGR</name>
<feature type="domain" description="EF-hand" evidence="2">
    <location>
        <begin position="51"/>
        <end position="86"/>
    </location>
</feature>
<comment type="caution">
    <text evidence="3">The sequence shown here is derived from an EMBL/GenBank/DDBJ whole genome shotgun (WGS) entry which is preliminary data.</text>
</comment>
<protein>
    <recommendedName>
        <fullName evidence="2">EF-hand domain-containing protein</fullName>
    </recommendedName>
</protein>
<evidence type="ECO:0000259" key="2">
    <source>
        <dbReference type="PROSITE" id="PS50222"/>
    </source>
</evidence>
<dbReference type="EMBL" id="PGOL01000657">
    <property type="protein sequence ID" value="PKI66826.1"/>
    <property type="molecule type" value="Genomic_DNA"/>
</dbReference>
<evidence type="ECO:0000313" key="5">
    <source>
        <dbReference type="Proteomes" id="UP000197138"/>
    </source>
</evidence>
<dbReference type="OrthoDB" id="8785703at2759"/>